<evidence type="ECO:0000259" key="2">
    <source>
        <dbReference type="Pfam" id="PF23951"/>
    </source>
</evidence>
<protein>
    <recommendedName>
        <fullName evidence="2">DUF7282 domain-containing protein</fullName>
    </recommendedName>
</protein>
<dbReference type="GeneID" id="81121229"/>
<feature type="domain" description="DUF7282" evidence="2">
    <location>
        <begin position="2"/>
        <end position="76"/>
    </location>
</feature>
<feature type="region of interest" description="Disordered" evidence="1">
    <location>
        <begin position="35"/>
        <end position="93"/>
    </location>
</feature>
<feature type="compositionally biased region" description="Low complexity" evidence="1">
    <location>
        <begin position="77"/>
        <end position="93"/>
    </location>
</feature>
<reference evidence="3 4" key="1">
    <citation type="journal article" date="2019" name="Int. J. Syst. Evol. Microbiol.">
        <title>The Global Catalogue of Microorganisms (GCM) 10K type strain sequencing project: providing services to taxonomists for standard genome sequencing and annotation.</title>
        <authorList>
            <consortium name="The Broad Institute Genomics Platform"/>
            <consortium name="The Broad Institute Genome Sequencing Center for Infectious Disease"/>
            <person name="Wu L."/>
            <person name="Ma J."/>
        </authorList>
    </citation>
    <scope>NUCLEOTIDE SEQUENCE [LARGE SCALE GENOMIC DNA]</scope>
    <source>
        <strain evidence="3 4">DT92</strain>
    </source>
</reference>
<proteinExistence type="predicted"/>
<organism evidence="3 4">
    <name type="scientific">Halobaculum litoreum</name>
    <dbReference type="NCBI Taxonomy" id="3031998"/>
    <lineage>
        <taxon>Archaea</taxon>
        <taxon>Methanobacteriati</taxon>
        <taxon>Methanobacteriota</taxon>
        <taxon>Stenosarchaea group</taxon>
        <taxon>Halobacteria</taxon>
        <taxon>Halobacteriales</taxon>
        <taxon>Haloferacaceae</taxon>
        <taxon>Halobaculum</taxon>
    </lineage>
</organism>
<comment type="caution">
    <text evidence="3">The sequence shown here is derived from an EMBL/GenBank/DDBJ whole genome shotgun (WGS) entry which is preliminary data.</text>
</comment>
<accession>A0ABD5XPD0</accession>
<name>A0ABD5XPD0_9EURY</name>
<dbReference type="InterPro" id="IPR055706">
    <property type="entry name" value="Slg1/2_DUF7282"/>
</dbReference>
<keyword evidence="4" id="KW-1185">Reference proteome</keyword>
<evidence type="ECO:0000313" key="4">
    <source>
        <dbReference type="Proteomes" id="UP001596368"/>
    </source>
</evidence>
<evidence type="ECO:0000313" key="3">
    <source>
        <dbReference type="EMBL" id="MFC7136928.1"/>
    </source>
</evidence>
<sequence length="93" mass="9793">MTLPEGGIVTVHDATLLDGDALGSVHSTSAYLAPGTHENATVDPDSGVEADGTFVAMPHTDTDDDDETYDFVERRAAPTARTPPRRAPSSPRT</sequence>
<dbReference type="Proteomes" id="UP001596368">
    <property type="component" value="Unassembled WGS sequence"/>
</dbReference>
<dbReference type="RefSeq" id="WP_284014020.1">
    <property type="nucleotide sequence ID" value="NZ_CP126156.1"/>
</dbReference>
<gene>
    <name evidence="3" type="ORF">ACFQRB_11480</name>
</gene>
<dbReference type="EMBL" id="JBHSZG010000001">
    <property type="protein sequence ID" value="MFC7136928.1"/>
    <property type="molecule type" value="Genomic_DNA"/>
</dbReference>
<evidence type="ECO:0000256" key="1">
    <source>
        <dbReference type="SAM" id="MobiDB-lite"/>
    </source>
</evidence>
<dbReference type="AlphaFoldDB" id="A0ABD5XPD0"/>
<dbReference type="Pfam" id="PF23951">
    <property type="entry name" value="DUF7282"/>
    <property type="match status" value="1"/>
</dbReference>